<proteinExistence type="predicted"/>
<sequence>MERFPSPTPRARSFLRCPFFLLMTEIADPATPDLRTDLGKLTSLQVLDLVDYSVIFGARLCFTGELYKAGRQSNTFSCQSRLL</sequence>
<organism evidence="1 2">
    <name type="scientific">Ensete ventricosum</name>
    <name type="common">Abyssinian banana</name>
    <name type="synonym">Musa ensete</name>
    <dbReference type="NCBI Taxonomy" id="4639"/>
    <lineage>
        <taxon>Eukaryota</taxon>
        <taxon>Viridiplantae</taxon>
        <taxon>Streptophyta</taxon>
        <taxon>Embryophyta</taxon>
        <taxon>Tracheophyta</taxon>
        <taxon>Spermatophyta</taxon>
        <taxon>Magnoliopsida</taxon>
        <taxon>Liliopsida</taxon>
        <taxon>Zingiberales</taxon>
        <taxon>Musaceae</taxon>
        <taxon>Ensete</taxon>
    </lineage>
</organism>
<keyword evidence="2" id="KW-1185">Reference proteome</keyword>
<evidence type="ECO:0000313" key="1">
    <source>
        <dbReference type="EMBL" id="KAJ8478687.1"/>
    </source>
</evidence>
<dbReference type="EMBL" id="JAQQAF010000006">
    <property type="protein sequence ID" value="KAJ8478687.1"/>
    <property type="molecule type" value="Genomic_DNA"/>
</dbReference>
<name>A0AAV8QSU3_ENSVE</name>
<dbReference type="Proteomes" id="UP001222027">
    <property type="component" value="Unassembled WGS sequence"/>
</dbReference>
<reference evidence="1 2" key="1">
    <citation type="submission" date="2022-12" db="EMBL/GenBank/DDBJ databases">
        <title>Chromosome-scale assembly of the Ensete ventricosum genome.</title>
        <authorList>
            <person name="Dussert Y."/>
            <person name="Stocks J."/>
            <person name="Wendawek A."/>
            <person name="Woldeyes F."/>
            <person name="Nichols R.A."/>
            <person name="Borrell J.S."/>
        </authorList>
    </citation>
    <scope>NUCLEOTIDE SEQUENCE [LARGE SCALE GENOMIC DNA]</scope>
    <source>
        <strain evidence="2">cv. Maze</strain>
        <tissue evidence="1">Seeds</tissue>
    </source>
</reference>
<gene>
    <name evidence="1" type="ORF">OPV22_022414</name>
</gene>
<comment type="caution">
    <text evidence="1">The sequence shown here is derived from an EMBL/GenBank/DDBJ whole genome shotgun (WGS) entry which is preliminary data.</text>
</comment>
<dbReference type="AlphaFoldDB" id="A0AAV8QSU3"/>
<protein>
    <submittedName>
        <fullName evidence="1">Uncharacterized protein</fullName>
    </submittedName>
</protein>
<evidence type="ECO:0000313" key="2">
    <source>
        <dbReference type="Proteomes" id="UP001222027"/>
    </source>
</evidence>
<accession>A0AAV8QSU3</accession>